<sequence length="82" mass="9154">MCLHLRFVRRPNFAELAASEHSLILGGIEGPDVWPLFDEFSSRGALVVQAPAKQPWGGTDFHVRDLDGNVISFVSYEQGELR</sequence>
<dbReference type="InterPro" id="IPR004360">
    <property type="entry name" value="Glyas_Fos-R_dOase_dom"/>
</dbReference>
<dbReference type="Gene3D" id="3.10.180.10">
    <property type="entry name" value="2,3-Dihydroxybiphenyl 1,2-Dioxygenase, domain 1"/>
    <property type="match status" value="1"/>
</dbReference>
<comment type="caution">
    <text evidence="2">The sequence shown here is derived from an EMBL/GenBank/DDBJ whole genome shotgun (WGS) entry which is preliminary data.</text>
</comment>
<gene>
    <name evidence="2" type="ORF">BKG82_19815</name>
</gene>
<dbReference type="Pfam" id="PF00903">
    <property type="entry name" value="Glyoxalase"/>
    <property type="match status" value="1"/>
</dbReference>
<evidence type="ECO:0000313" key="3">
    <source>
        <dbReference type="Proteomes" id="UP000180043"/>
    </source>
</evidence>
<dbReference type="EMBL" id="MLIQ01000022">
    <property type="protein sequence ID" value="OHU51713.1"/>
    <property type="molecule type" value="Genomic_DNA"/>
</dbReference>
<dbReference type="Proteomes" id="UP000180043">
    <property type="component" value="Unassembled WGS sequence"/>
</dbReference>
<dbReference type="AlphaFoldDB" id="A0A1S1LPX7"/>
<evidence type="ECO:0000259" key="1">
    <source>
        <dbReference type="Pfam" id="PF00903"/>
    </source>
</evidence>
<protein>
    <recommendedName>
        <fullName evidence="1">Glyoxalase/fosfomycin resistance/dioxygenase domain-containing protein</fullName>
    </recommendedName>
</protein>
<organism evidence="2 3">
    <name type="scientific">Mycobacteroides chelonae</name>
    <name type="common">Mycobacterium chelonae</name>
    <dbReference type="NCBI Taxonomy" id="1774"/>
    <lineage>
        <taxon>Bacteria</taxon>
        <taxon>Bacillati</taxon>
        <taxon>Actinomycetota</taxon>
        <taxon>Actinomycetes</taxon>
        <taxon>Mycobacteriales</taxon>
        <taxon>Mycobacteriaceae</taxon>
        <taxon>Mycobacteroides</taxon>
    </lineage>
</organism>
<dbReference type="SUPFAM" id="SSF54593">
    <property type="entry name" value="Glyoxalase/Bleomycin resistance protein/Dihydroxybiphenyl dioxygenase"/>
    <property type="match status" value="1"/>
</dbReference>
<dbReference type="InterPro" id="IPR029068">
    <property type="entry name" value="Glyas_Bleomycin-R_OHBP_Dase"/>
</dbReference>
<name>A0A1S1LPX7_MYCCH</name>
<proteinExistence type="predicted"/>
<feature type="domain" description="Glyoxalase/fosfomycin resistance/dioxygenase" evidence="1">
    <location>
        <begin position="28"/>
        <end position="73"/>
    </location>
</feature>
<reference evidence="2 3" key="1">
    <citation type="submission" date="2016-10" db="EMBL/GenBank/DDBJ databases">
        <title>Evaluation of Human, Veterinary and Environmental Mycobacterium chelonae Isolates by Core Genome Phylogenomic Analysis, Targeted Gene Comparison, and Anti-microbial Susceptibility Patterns: A Tale of Mistaken Identities.</title>
        <authorList>
            <person name="Fogelson S.B."/>
            <person name="Camus A.C."/>
            <person name="Lorenz W."/>
            <person name="Vasireddy R."/>
            <person name="Vasireddy S."/>
            <person name="Smith T."/>
            <person name="Brown-Elliott B.A."/>
            <person name="Wallace R.J.Jr."/>
            <person name="Hasan N.A."/>
            <person name="Reischl U."/>
            <person name="Sanchez S."/>
        </authorList>
    </citation>
    <scope>NUCLEOTIDE SEQUENCE [LARGE SCALE GENOMIC DNA]</scope>
    <source>
        <strain evidence="2 3">15515</strain>
    </source>
</reference>
<evidence type="ECO:0000313" key="2">
    <source>
        <dbReference type="EMBL" id="OHU51713.1"/>
    </source>
</evidence>
<accession>A0A1S1LPX7</accession>